<accession>A0A8J3KGK0</accession>
<dbReference type="GO" id="GO:0008131">
    <property type="term" value="F:primary methylamine oxidase activity"/>
    <property type="evidence" value="ECO:0007669"/>
    <property type="project" value="UniProtKB-EC"/>
</dbReference>
<dbReference type="InterPro" id="IPR015798">
    <property type="entry name" value="Cu_amine_oxidase_C"/>
</dbReference>
<dbReference type="InterPro" id="IPR049947">
    <property type="entry name" value="Cu_Am_Ox_Cu-bd"/>
</dbReference>
<evidence type="ECO:0000256" key="11">
    <source>
        <dbReference type="ARBA" id="ARBA00048032"/>
    </source>
</evidence>
<dbReference type="GO" id="GO:0009308">
    <property type="term" value="P:amine metabolic process"/>
    <property type="evidence" value="ECO:0007669"/>
    <property type="project" value="UniProtKB-UniRule"/>
</dbReference>
<evidence type="ECO:0000259" key="15">
    <source>
        <dbReference type="Pfam" id="PF01179"/>
    </source>
</evidence>
<dbReference type="SUPFAM" id="SSF49998">
    <property type="entry name" value="Amine oxidase catalytic domain"/>
    <property type="match status" value="1"/>
</dbReference>
<dbReference type="Pfam" id="PF01179">
    <property type="entry name" value="Cu_amine_oxid"/>
    <property type="match status" value="1"/>
</dbReference>
<dbReference type="InterPro" id="IPR054157">
    <property type="entry name" value="AGAO-like_N2"/>
</dbReference>
<keyword evidence="19" id="KW-1185">Reference proteome</keyword>
<dbReference type="PANTHER" id="PTHR10638:SF86">
    <property type="entry name" value="COPPER AMINE OXIDASE 1-RELATED"/>
    <property type="match status" value="1"/>
</dbReference>
<evidence type="ECO:0000313" key="19">
    <source>
        <dbReference type="Proteomes" id="UP000659904"/>
    </source>
</evidence>
<feature type="modified residue" description="2',4',5'-topaquinone" evidence="13">
    <location>
        <position position="403"/>
    </location>
</feature>
<dbReference type="InterPro" id="IPR000269">
    <property type="entry name" value="Cu_amine_oxidase"/>
</dbReference>
<dbReference type="Pfam" id="PF21994">
    <property type="entry name" value="AGAO-like_N2"/>
    <property type="match status" value="1"/>
</dbReference>
<evidence type="ECO:0000313" key="18">
    <source>
        <dbReference type="EMBL" id="GIF96528.1"/>
    </source>
</evidence>
<proteinExistence type="inferred from homology"/>
<dbReference type="EC" id="1.4.3.-" evidence="14"/>
<dbReference type="InterPro" id="IPR016182">
    <property type="entry name" value="Cu_amine_oxidase_N-reg"/>
</dbReference>
<organism evidence="18 19">
    <name type="scientific">Catellatospora citrea</name>
    <dbReference type="NCBI Taxonomy" id="53366"/>
    <lineage>
        <taxon>Bacteria</taxon>
        <taxon>Bacillati</taxon>
        <taxon>Actinomycetota</taxon>
        <taxon>Actinomycetes</taxon>
        <taxon>Micromonosporales</taxon>
        <taxon>Micromonosporaceae</taxon>
        <taxon>Catellatospora</taxon>
    </lineage>
</organism>
<dbReference type="Pfam" id="PF02728">
    <property type="entry name" value="Cu_amine_oxidN3"/>
    <property type="match status" value="1"/>
</dbReference>
<evidence type="ECO:0000259" key="16">
    <source>
        <dbReference type="Pfam" id="PF02728"/>
    </source>
</evidence>
<feature type="domain" description="Copper amine oxidase N3-terminal" evidence="16">
    <location>
        <begin position="123"/>
        <end position="217"/>
    </location>
</feature>
<feature type="active site" description="Proton acceptor" evidence="12">
    <location>
        <position position="319"/>
    </location>
</feature>
<evidence type="ECO:0000256" key="12">
    <source>
        <dbReference type="PIRSR" id="PIRSR600269-50"/>
    </source>
</evidence>
<feature type="active site" description="Schiff-base intermediate with substrate; via topaquinone" evidence="12">
    <location>
        <position position="403"/>
    </location>
</feature>
<evidence type="ECO:0000256" key="8">
    <source>
        <dbReference type="ARBA" id="ARBA00023002"/>
    </source>
</evidence>
<evidence type="ECO:0000256" key="1">
    <source>
        <dbReference type="ARBA" id="ARBA00001935"/>
    </source>
</evidence>
<comment type="similarity">
    <text evidence="4 14">Belongs to the copper/topaquinone oxidase family.</text>
</comment>
<dbReference type="NCBIfam" id="NF008559">
    <property type="entry name" value="PRK11504.1"/>
    <property type="match status" value="1"/>
</dbReference>
<dbReference type="Gene3D" id="3.10.450.40">
    <property type="match status" value="2"/>
</dbReference>
<feature type="domain" description="AGAO-like N2" evidence="17">
    <location>
        <begin position="38"/>
        <end position="111"/>
    </location>
</feature>
<comment type="catalytic activity">
    <reaction evidence="11">
        <text>a primary methyl amine + O2 + H2O = an aldehyde + H2O2 + NH4(+)</text>
        <dbReference type="Rhea" id="RHEA:16153"/>
        <dbReference type="ChEBI" id="CHEBI:15377"/>
        <dbReference type="ChEBI" id="CHEBI:15379"/>
        <dbReference type="ChEBI" id="CHEBI:16240"/>
        <dbReference type="ChEBI" id="CHEBI:17478"/>
        <dbReference type="ChEBI" id="CHEBI:28938"/>
        <dbReference type="ChEBI" id="CHEBI:228804"/>
        <dbReference type="EC" id="1.4.3.21"/>
    </reaction>
</comment>
<reference evidence="18 19" key="1">
    <citation type="submission" date="2021-01" db="EMBL/GenBank/DDBJ databases">
        <title>Whole genome shotgun sequence of Catellatospora citrea NBRC 14495.</title>
        <authorList>
            <person name="Komaki H."/>
            <person name="Tamura T."/>
        </authorList>
    </citation>
    <scope>NUCLEOTIDE SEQUENCE [LARGE SCALE GENOMIC DNA]</scope>
    <source>
        <strain evidence="18 19">NBRC 14495</strain>
    </source>
</reference>
<protein>
    <recommendedName>
        <fullName evidence="14">Amine oxidase</fullName>
        <ecNumber evidence="14">1.4.3.-</ecNumber>
    </recommendedName>
</protein>
<dbReference type="GO" id="GO:0048038">
    <property type="term" value="F:quinone binding"/>
    <property type="evidence" value="ECO:0007669"/>
    <property type="project" value="InterPro"/>
</dbReference>
<dbReference type="InterPro" id="IPR049948">
    <property type="entry name" value="Cu_Am_ox_TPQ-bd"/>
</dbReference>
<dbReference type="Proteomes" id="UP000659904">
    <property type="component" value="Unassembled WGS sequence"/>
</dbReference>
<evidence type="ECO:0000256" key="7">
    <source>
        <dbReference type="ARBA" id="ARBA00022772"/>
    </source>
</evidence>
<evidence type="ECO:0000256" key="2">
    <source>
        <dbReference type="ARBA" id="ARBA00001936"/>
    </source>
</evidence>
<comment type="cofactor">
    <cofactor evidence="1">
        <name>Cu cation</name>
        <dbReference type="ChEBI" id="CHEBI:23378"/>
    </cofactor>
</comment>
<keyword evidence="6 14" id="KW-0479">Metal-binding</keyword>
<name>A0A8J3KGK0_9ACTN</name>
<dbReference type="InterPro" id="IPR036460">
    <property type="entry name" value="Cu_amine_oxidase_C_sf"/>
</dbReference>
<dbReference type="PROSITE" id="PS01164">
    <property type="entry name" value="COPPER_AMINE_OXID_1"/>
    <property type="match status" value="1"/>
</dbReference>
<evidence type="ECO:0000256" key="3">
    <source>
        <dbReference type="ARBA" id="ARBA00001947"/>
    </source>
</evidence>
<dbReference type="EMBL" id="BONH01000005">
    <property type="protein sequence ID" value="GIF96528.1"/>
    <property type="molecule type" value="Genomic_DNA"/>
</dbReference>
<keyword evidence="10" id="KW-0464">Manganese</keyword>
<evidence type="ECO:0000256" key="10">
    <source>
        <dbReference type="ARBA" id="ARBA00023211"/>
    </source>
</evidence>
<dbReference type="PROSITE" id="PS01165">
    <property type="entry name" value="COPPER_AMINE_OXID_2"/>
    <property type="match status" value="1"/>
</dbReference>
<gene>
    <name evidence="18" type="ORF">Cci01nite_16220</name>
</gene>
<comment type="caution">
    <text evidence="18">The sequence shown here is derived from an EMBL/GenBank/DDBJ whole genome shotgun (WGS) entry which is preliminary data.</text>
</comment>
<comment type="cofactor">
    <cofactor evidence="2">
        <name>Mn(2+)</name>
        <dbReference type="ChEBI" id="CHEBI:29035"/>
    </cofactor>
</comment>
<evidence type="ECO:0000256" key="9">
    <source>
        <dbReference type="ARBA" id="ARBA00023008"/>
    </source>
</evidence>
<evidence type="ECO:0000256" key="13">
    <source>
        <dbReference type="PIRSR" id="PIRSR600269-51"/>
    </source>
</evidence>
<keyword evidence="8 14" id="KW-0560">Oxidoreductase</keyword>
<comment type="PTM">
    <text evidence="13 14">Topaquinone (TPQ) is generated by copper-dependent autoxidation of a specific tyrosyl residue.</text>
</comment>
<evidence type="ECO:0000259" key="17">
    <source>
        <dbReference type="Pfam" id="PF21994"/>
    </source>
</evidence>
<evidence type="ECO:0000256" key="5">
    <source>
        <dbReference type="ARBA" id="ARBA00011738"/>
    </source>
</evidence>
<dbReference type="AlphaFoldDB" id="A0A8J3KGK0"/>
<comment type="cofactor">
    <cofactor evidence="3">
        <name>Zn(2+)</name>
        <dbReference type="ChEBI" id="CHEBI:29105"/>
    </cofactor>
</comment>
<dbReference type="InterPro" id="IPR015802">
    <property type="entry name" value="Cu_amine_oxidase_N3"/>
</dbReference>
<evidence type="ECO:0000256" key="4">
    <source>
        <dbReference type="ARBA" id="ARBA00007983"/>
    </source>
</evidence>
<dbReference type="Gene3D" id="2.70.98.20">
    <property type="entry name" value="Copper amine oxidase, catalytic domain"/>
    <property type="match status" value="1"/>
</dbReference>
<dbReference type="PANTHER" id="PTHR10638">
    <property type="entry name" value="COPPER AMINE OXIDASE"/>
    <property type="match status" value="1"/>
</dbReference>
<sequence length="668" mass="73249">MSEIADERGALMSSSALHQIPSQRPEPAGAHPLARLSAEEMRQARAVLSAAGLVQESTRFTYVGLEEPVKGEVLDPGGALVPRRARVILLDVATGLATDTVVSLTKGEVDSRRVLDPVRDGQPAIMLEEYIAADEIVKADAGWQAAMARRGITDLDLVCPCPLSAGAATKPDEQGRRMVRVLSFVRHREADHPWAHPVDGLVAYVDLTQRRVIELIDDVLLPVPAQEHNHDDPEYVGPLRTTLKPIEITQPEGPSFSVDDDVVSWEGWRFRIGFDAREGLTLHQLSLHGRDVIYRASIAEMVVPYADPSPARWWQNYFDAGEYSLGAQVNALQLGCDCLGEIHYFDAVVADDLGEPQTRPNAICMHEEDFGVLWKHTDLFTGSSETRRQRRLVISFFVTVGNYDYGFYWYLYLDGTIELECKATGVMFTSSYVPGSPFADEVAPGLGGPYHQHMWCARLDMTVDGVANTVNEVQLQRLPVGPDNPHGNAFTKSVTPVERESQGARMAEPASARAWHVVNPAKHNRLGQPVGYALYPQGQPVLAADPSASISQRAAFATHHLWVTRYDPAERYPSGDLPNQHAGGAGLPTWTAQDRDLTATDVVLWHTFGLTHFPRTEDWPVMPVDRAGFTLKPVGFFDRNPTLDVPASTASHCASPAAEGESGGCCSS</sequence>
<feature type="domain" description="Copper amine oxidase catalytic" evidence="15">
    <location>
        <begin position="246"/>
        <end position="643"/>
    </location>
</feature>
<dbReference type="SUPFAM" id="SSF54416">
    <property type="entry name" value="Amine oxidase N-terminal region"/>
    <property type="match status" value="2"/>
</dbReference>
<dbReference type="GO" id="GO:0005507">
    <property type="term" value="F:copper ion binding"/>
    <property type="evidence" value="ECO:0007669"/>
    <property type="project" value="InterPro"/>
</dbReference>
<comment type="subunit">
    <text evidence="5">Homodimer.</text>
</comment>
<keyword evidence="7 12" id="KW-0801">TPQ</keyword>
<comment type="cofactor">
    <cofactor evidence="14">
        <name>Cu cation</name>
        <dbReference type="ChEBI" id="CHEBI:23378"/>
    </cofactor>
    <text evidence="14">Contains 1 topaquinone per subunit.</text>
</comment>
<evidence type="ECO:0000256" key="6">
    <source>
        <dbReference type="ARBA" id="ARBA00022723"/>
    </source>
</evidence>
<evidence type="ECO:0000256" key="14">
    <source>
        <dbReference type="RuleBase" id="RU000672"/>
    </source>
</evidence>
<keyword evidence="9 14" id="KW-0186">Copper</keyword>